<evidence type="ECO:0000259" key="2">
    <source>
        <dbReference type="Pfam" id="PF25545"/>
    </source>
</evidence>
<reference evidence="3" key="1">
    <citation type="submission" date="2023-06" db="EMBL/GenBank/DDBJ databases">
        <title>Black Yeasts Isolated from many extreme environments.</title>
        <authorList>
            <person name="Coleine C."/>
            <person name="Stajich J.E."/>
            <person name="Selbmann L."/>
        </authorList>
    </citation>
    <scope>NUCLEOTIDE SEQUENCE</scope>
    <source>
        <strain evidence="3">CCFEE 5200</strain>
    </source>
</reference>
<dbReference type="Pfam" id="PF25545">
    <property type="entry name" value="DUF7924"/>
    <property type="match status" value="1"/>
</dbReference>
<feature type="compositionally biased region" description="Polar residues" evidence="1">
    <location>
        <begin position="129"/>
        <end position="143"/>
    </location>
</feature>
<dbReference type="EMBL" id="JAUJLE010000681">
    <property type="protein sequence ID" value="KAK0951597.1"/>
    <property type="molecule type" value="Genomic_DNA"/>
</dbReference>
<organism evidence="3 4">
    <name type="scientific">Friedmanniomyces endolithicus</name>
    <dbReference type="NCBI Taxonomy" id="329885"/>
    <lineage>
        <taxon>Eukaryota</taxon>
        <taxon>Fungi</taxon>
        <taxon>Dikarya</taxon>
        <taxon>Ascomycota</taxon>
        <taxon>Pezizomycotina</taxon>
        <taxon>Dothideomycetes</taxon>
        <taxon>Dothideomycetidae</taxon>
        <taxon>Mycosphaerellales</taxon>
        <taxon>Teratosphaeriaceae</taxon>
        <taxon>Friedmanniomyces</taxon>
    </lineage>
</organism>
<evidence type="ECO:0000313" key="3">
    <source>
        <dbReference type="EMBL" id="KAK0951597.1"/>
    </source>
</evidence>
<dbReference type="PANTHER" id="PTHR42470">
    <property type="entry name" value="VAST DOMAIN-CONTAINING PROTEIN"/>
    <property type="match status" value="1"/>
</dbReference>
<evidence type="ECO:0000313" key="4">
    <source>
        <dbReference type="Proteomes" id="UP001175353"/>
    </source>
</evidence>
<gene>
    <name evidence="3" type="ORF">LTR91_024895</name>
</gene>
<keyword evidence="4" id="KW-1185">Reference proteome</keyword>
<name>A0AAN6H669_9PEZI</name>
<feature type="region of interest" description="Disordered" evidence="1">
    <location>
        <begin position="98"/>
        <end position="153"/>
    </location>
</feature>
<feature type="domain" description="DUF7924" evidence="2">
    <location>
        <begin position="1"/>
        <end position="68"/>
    </location>
</feature>
<evidence type="ECO:0000256" key="1">
    <source>
        <dbReference type="SAM" id="MobiDB-lite"/>
    </source>
</evidence>
<protein>
    <recommendedName>
        <fullName evidence="2">DUF7924 domain-containing protein</fullName>
    </recommendedName>
</protein>
<dbReference type="AlphaFoldDB" id="A0AAN6H669"/>
<proteinExistence type="predicted"/>
<dbReference type="PANTHER" id="PTHR42470:SF2">
    <property type="match status" value="1"/>
</dbReference>
<accession>A0AAN6H669</accession>
<sequence length="153" mass="17140">MSHDHSTVRIYGHYPVIEGKNTAFYWHPIRKFDYTEQGGKEKWTAYRFTKNVYDVWMPTHFAKICSVIDELSPDIAFQVSERSDSRVSEATRLSQGVEGLFTEPSDLDSQSLRTAGSGHGSLAGLQDVTPITSLSPATEPGTSKESKKRRIVT</sequence>
<dbReference type="InterPro" id="IPR057684">
    <property type="entry name" value="DUF7924"/>
</dbReference>
<comment type="caution">
    <text evidence="3">The sequence shown here is derived from an EMBL/GenBank/DDBJ whole genome shotgun (WGS) entry which is preliminary data.</text>
</comment>
<dbReference type="Proteomes" id="UP001175353">
    <property type="component" value="Unassembled WGS sequence"/>
</dbReference>